<accession>A0AAJ0N4X8</accession>
<name>A0AAJ0N4X8_9XANT</name>
<comment type="caution">
    <text evidence="2">The sequence shown here is derived from an EMBL/GenBank/DDBJ whole genome shotgun (WGS) entry which is preliminary data.</text>
</comment>
<evidence type="ECO:0000313" key="3">
    <source>
        <dbReference type="Proteomes" id="UP000030969"/>
    </source>
</evidence>
<feature type="region of interest" description="Disordered" evidence="1">
    <location>
        <begin position="92"/>
        <end position="116"/>
    </location>
</feature>
<proteinExistence type="predicted"/>
<evidence type="ECO:0000313" key="2">
    <source>
        <dbReference type="EMBL" id="KHM94659.1"/>
    </source>
</evidence>
<protein>
    <submittedName>
        <fullName evidence="2">Uncharacterized protein</fullName>
    </submittedName>
</protein>
<dbReference type="AlphaFoldDB" id="A0AAJ0N4X8"/>
<evidence type="ECO:0000256" key="1">
    <source>
        <dbReference type="SAM" id="MobiDB-lite"/>
    </source>
</evidence>
<dbReference type="Proteomes" id="UP000030969">
    <property type="component" value="Unassembled WGS sequence"/>
</dbReference>
<sequence length="116" mass="13028">MSIDASNSRFPAGRWPGCRLARRLAASIRPDPINAAFDRIRDAKESAPVARQYRKAWPTVVRRLHGDFPRANGRDGRFPAVHRLAYSATWPKPPSRATRLAPNASHVRRLPGPRRG</sequence>
<reference evidence="2 3" key="1">
    <citation type="submission" date="2014-11" db="EMBL/GenBank/DDBJ databases">
        <title>Draft Genome Sequences of Xanthomonas vesicatoria Strains from the Balkan Peninsula.</title>
        <authorList>
            <person name="Vancheva T."/>
            <person name="Lefeuvre P."/>
            <person name="Bogatzevska N."/>
            <person name="Moncheva P."/>
            <person name="Koebnik R."/>
        </authorList>
    </citation>
    <scope>NUCLEOTIDE SEQUENCE [LARGE SCALE GENOMIC DNA]</scope>
    <source>
        <strain evidence="2 3">53M</strain>
    </source>
</reference>
<organism evidence="2 3">
    <name type="scientific">Xanthomonas vesicatoria</name>
    <dbReference type="NCBI Taxonomy" id="56460"/>
    <lineage>
        <taxon>Bacteria</taxon>
        <taxon>Pseudomonadati</taxon>
        <taxon>Pseudomonadota</taxon>
        <taxon>Gammaproteobacteria</taxon>
        <taxon>Lysobacterales</taxon>
        <taxon>Lysobacteraceae</taxon>
        <taxon>Xanthomonas</taxon>
    </lineage>
</organism>
<gene>
    <name evidence="2" type="ORF">OR61_11140</name>
</gene>
<feature type="compositionally biased region" description="Basic residues" evidence="1">
    <location>
        <begin position="106"/>
        <end position="116"/>
    </location>
</feature>
<dbReference type="EMBL" id="JSYJ01000057">
    <property type="protein sequence ID" value="KHM94659.1"/>
    <property type="molecule type" value="Genomic_DNA"/>
</dbReference>